<proteinExistence type="predicted"/>
<reference evidence="2 3" key="1">
    <citation type="submission" date="2020-08" db="EMBL/GenBank/DDBJ databases">
        <title>A Genomic Blueprint of the Chicken Gut Microbiome.</title>
        <authorList>
            <person name="Gilroy R."/>
            <person name="Ravi A."/>
            <person name="Getino M."/>
            <person name="Pursley I."/>
            <person name="Horton D.L."/>
            <person name="Alikhan N.-F."/>
            <person name="Baker D."/>
            <person name="Gharbi K."/>
            <person name="Hall N."/>
            <person name="Watson M."/>
            <person name="Adriaenssens E.M."/>
            <person name="Foster-Nyarko E."/>
            <person name="Jarju S."/>
            <person name="Secka A."/>
            <person name="Antonio M."/>
            <person name="Oren A."/>
            <person name="Chaudhuri R."/>
            <person name="La Ragione R.M."/>
            <person name="Hildebrand F."/>
            <person name="Pallen M.J."/>
        </authorList>
    </citation>
    <scope>NUCLEOTIDE SEQUENCE [LARGE SCALE GENOMIC DNA]</scope>
    <source>
        <strain evidence="2 3">N37</strain>
    </source>
</reference>
<organism evidence="2 3">
    <name type="scientific">Clostridium faecium</name>
    <dbReference type="NCBI Taxonomy" id="2762223"/>
    <lineage>
        <taxon>Bacteria</taxon>
        <taxon>Bacillati</taxon>
        <taxon>Bacillota</taxon>
        <taxon>Clostridia</taxon>
        <taxon>Eubacteriales</taxon>
        <taxon>Clostridiaceae</taxon>
        <taxon>Clostridium</taxon>
    </lineage>
</organism>
<sequence>MQRQYTIHKEIASEMKFTKSIYLFDLASIIISLALAWLLSPLVYNKLLLLYYGYVILSIIFLVGKSKSNPGKRNFQSIYLALTRNRTIYSRD</sequence>
<keyword evidence="1" id="KW-0472">Membrane</keyword>
<evidence type="ECO:0000313" key="2">
    <source>
        <dbReference type="EMBL" id="MBD8045860.1"/>
    </source>
</evidence>
<accession>A0ABR8YNR4</accession>
<evidence type="ECO:0000313" key="3">
    <source>
        <dbReference type="Proteomes" id="UP000627166"/>
    </source>
</evidence>
<protein>
    <submittedName>
        <fullName evidence="2">Uncharacterized protein</fullName>
    </submittedName>
</protein>
<feature type="transmembrane region" description="Helical" evidence="1">
    <location>
        <begin position="46"/>
        <end position="64"/>
    </location>
</feature>
<gene>
    <name evidence="2" type="ORF">H9637_02190</name>
</gene>
<evidence type="ECO:0000256" key="1">
    <source>
        <dbReference type="SAM" id="Phobius"/>
    </source>
</evidence>
<dbReference type="RefSeq" id="WP_191738831.1">
    <property type="nucleotide sequence ID" value="NZ_JACSQB010000018.1"/>
</dbReference>
<feature type="transmembrane region" description="Helical" evidence="1">
    <location>
        <begin position="21"/>
        <end position="40"/>
    </location>
</feature>
<dbReference type="InterPro" id="IPR020275">
    <property type="entry name" value="DUF5592"/>
</dbReference>
<name>A0ABR8YNR4_9CLOT</name>
<dbReference type="Pfam" id="PF17332">
    <property type="entry name" value="DUF5592"/>
    <property type="match status" value="1"/>
</dbReference>
<comment type="caution">
    <text evidence="2">The sequence shown here is derived from an EMBL/GenBank/DDBJ whole genome shotgun (WGS) entry which is preliminary data.</text>
</comment>
<dbReference type="EMBL" id="JACSQB010000018">
    <property type="protein sequence ID" value="MBD8045860.1"/>
    <property type="molecule type" value="Genomic_DNA"/>
</dbReference>
<keyword evidence="3" id="KW-1185">Reference proteome</keyword>
<dbReference type="Proteomes" id="UP000627166">
    <property type="component" value="Unassembled WGS sequence"/>
</dbReference>
<keyword evidence="1" id="KW-0812">Transmembrane</keyword>
<keyword evidence="1" id="KW-1133">Transmembrane helix</keyword>